<gene>
    <name evidence="1" type="ORF">KM295_12020</name>
</gene>
<name>A0A9R1CUM2_9EURY</name>
<evidence type="ECO:0000313" key="1">
    <source>
        <dbReference type="EMBL" id="MCQ4334190.1"/>
    </source>
</evidence>
<dbReference type="EMBL" id="JAHLKM010000018">
    <property type="protein sequence ID" value="MCQ4334190.1"/>
    <property type="molecule type" value="Genomic_DNA"/>
</dbReference>
<protein>
    <submittedName>
        <fullName evidence="1">Uncharacterized protein</fullName>
    </submittedName>
</protein>
<dbReference type="AlphaFoldDB" id="A0A9R1CUM2"/>
<proteinExistence type="predicted"/>
<dbReference type="RefSeq" id="WP_256030227.1">
    <property type="nucleotide sequence ID" value="NZ_JAHLKM010000018.1"/>
</dbReference>
<comment type="caution">
    <text evidence="1">The sequence shown here is derived from an EMBL/GenBank/DDBJ whole genome shotgun (WGS) entry which is preliminary data.</text>
</comment>
<dbReference type="Proteomes" id="UP001139494">
    <property type="component" value="Unassembled WGS sequence"/>
</dbReference>
<dbReference type="PROSITE" id="PS51257">
    <property type="entry name" value="PROKAR_LIPOPROTEIN"/>
    <property type="match status" value="1"/>
</dbReference>
<organism evidence="1 2">
    <name type="scientific">Natronomonas aquatica</name>
    <dbReference type="NCBI Taxonomy" id="2841590"/>
    <lineage>
        <taxon>Archaea</taxon>
        <taxon>Methanobacteriati</taxon>
        <taxon>Methanobacteriota</taxon>
        <taxon>Stenosarchaea group</taxon>
        <taxon>Halobacteria</taxon>
        <taxon>Halobacteriales</taxon>
        <taxon>Natronomonadaceae</taxon>
        <taxon>Natronomonas</taxon>
    </lineage>
</organism>
<accession>A0A9R1CUM2</accession>
<keyword evidence="2" id="KW-1185">Reference proteome</keyword>
<reference evidence="1" key="1">
    <citation type="journal article" date="2023" name="Front. Microbiol.">
        <title>Genomic-based phylogenetic and metabolic analyses of the genus Natronomonas, and description of Natronomonas aquatica sp. nov.</title>
        <authorList>
            <person name="Garcia-Roldan A."/>
            <person name="Duran-Viseras A."/>
            <person name="de la Haba R.R."/>
            <person name="Corral P."/>
            <person name="Sanchez-Porro C."/>
            <person name="Ventosa A."/>
        </authorList>
    </citation>
    <scope>NUCLEOTIDE SEQUENCE</scope>
    <source>
        <strain evidence="1">F2-12</strain>
    </source>
</reference>
<evidence type="ECO:0000313" key="2">
    <source>
        <dbReference type="Proteomes" id="UP001139494"/>
    </source>
</evidence>
<sequence length="183" mass="20089">MKRRQLLGASGLTLAVSLGGCASIGETQAESEFTVTTTDEISVEKRTSEFARSYPGQEPFAELVFGEKSKTSDDYHGVEIYNDHDGSVGISLTVNRESNERTLVFEGEGTISDNEYVVIAISDPATYINKLEASGDDVNLQKTFEVPQSAWEARPEDDKGISPEHNVHIQNNGIDVRFVGEER</sequence>